<keyword evidence="2" id="KW-1185">Reference proteome</keyword>
<gene>
    <name evidence="1" type="ordered locus">Acav_0682</name>
</gene>
<sequence length="35" mass="3667">MAGGHGQRMAFGSTTATTLDESQVAVVTGWVVMNR</sequence>
<reference evidence="1" key="1">
    <citation type="submission" date="2011-02" db="EMBL/GenBank/DDBJ databases">
        <title>Complete sequence of Acidovorax avenae subsp. avenae ATCC 19860.</title>
        <authorList>
            <consortium name="US DOE Joint Genome Institute"/>
            <person name="Lucas S."/>
            <person name="Copeland A."/>
            <person name="Lapidus A."/>
            <person name="Cheng J.-F."/>
            <person name="Goodwin L."/>
            <person name="Pitluck S."/>
            <person name="Chertkov O."/>
            <person name="Held B."/>
            <person name="Detter J.C."/>
            <person name="Han C."/>
            <person name="Tapia R."/>
            <person name="Land M."/>
            <person name="Hauser L."/>
            <person name="Kyrpides N."/>
            <person name="Ivanova N."/>
            <person name="Ovchinnikova G."/>
            <person name="Pagani I."/>
            <person name="Gordon S."/>
            <person name="Woyke T."/>
        </authorList>
    </citation>
    <scope>NUCLEOTIDE SEQUENCE</scope>
    <source>
        <strain evidence="1">ATCC 19860</strain>
    </source>
</reference>
<dbReference type="EMBL" id="CP002521">
    <property type="protein sequence ID" value="ADX44605.1"/>
    <property type="molecule type" value="Genomic_DNA"/>
</dbReference>
<dbReference type="AlphaFoldDB" id="F0Q746"/>
<proteinExistence type="predicted"/>
<protein>
    <submittedName>
        <fullName evidence="1">Uncharacterized protein</fullName>
    </submittedName>
</protein>
<dbReference type="Proteomes" id="UP000002482">
    <property type="component" value="Chromosome"/>
</dbReference>
<name>F0Q746_PARA1</name>
<dbReference type="KEGG" id="aaa:Acav_0682"/>
<evidence type="ECO:0000313" key="2">
    <source>
        <dbReference type="Proteomes" id="UP000002482"/>
    </source>
</evidence>
<evidence type="ECO:0000313" key="1">
    <source>
        <dbReference type="EMBL" id="ADX44605.1"/>
    </source>
</evidence>
<accession>F0Q746</accession>
<dbReference type="HOGENOM" id="CLU_3362648_0_0_4"/>
<organism evidence="1 2">
    <name type="scientific">Paracidovorax avenae (strain ATCC 19860 / DSM 7227 / CCUG 15838 / JCM 20985 / LMG 2117 / NCPPB 1011)</name>
    <name type="common">Acidovorax avenae</name>
    <dbReference type="NCBI Taxonomy" id="643561"/>
    <lineage>
        <taxon>Bacteria</taxon>
        <taxon>Pseudomonadati</taxon>
        <taxon>Pseudomonadota</taxon>
        <taxon>Betaproteobacteria</taxon>
        <taxon>Burkholderiales</taxon>
        <taxon>Comamonadaceae</taxon>
        <taxon>Paracidovorax</taxon>
    </lineage>
</organism>